<dbReference type="Pfam" id="PF12906">
    <property type="entry name" value="RINGv"/>
    <property type="match status" value="1"/>
</dbReference>
<evidence type="ECO:0000256" key="2">
    <source>
        <dbReference type="ARBA" id="ARBA00022771"/>
    </source>
</evidence>
<sequence>MGDHFVLLANRLLTESTLEAVTQSKRQLQNIPITDDDDVMIDLTSYVMDIDVDTSALKLVQCRICHDEDVDSNMEVPCSCCGSVKYAHRRCVQRWCNEKGDTNCEICQQQFKPGYTATPTLYHYGSIPMTFRDNWEISRRDLHNSQLIPLVSADRNFLDPHYTGNSNASSIVLTFFHLVAIIFMIVLVAHHTFPAVINGSEQYPIALFTLLSLRSVGILLAIYLILRSLITICRRYLLQDFGSSLLATSGEEEDFHLRRRRPT</sequence>
<dbReference type="FunFam" id="3.30.40.10:FF:000337">
    <property type="entry name" value="Zinc finger family protein"/>
    <property type="match status" value="1"/>
</dbReference>
<reference evidence="8 9" key="1">
    <citation type="submission" date="2024-01" db="EMBL/GenBank/DDBJ databases">
        <title>The complete chloroplast genome sequence of Lithospermum erythrorhizon: insights into the phylogenetic relationship among Boraginaceae species and the maternal lineages of purple gromwells.</title>
        <authorList>
            <person name="Okada T."/>
            <person name="Watanabe K."/>
        </authorList>
    </citation>
    <scope>NUCLEOTIDE SEQUENCE [LARGE SCALE GENOMIC DNA]</scope>
</reference>
<evidence type="ECO:0000256" key="5">
    <source>
        <dbReference type="SAM" id="Phobius"/>
    </source>
</evidence>
<dbReference type="CDD" id="cd16495">
    <property type="entry name" value="RING_CH-C4HC3_MARCH"/>
    <property type="match status" value="1"/>
</dbReference>
<feature type="domain" description="RING-type" evidence="6">
    <location>
        <begin position="62"/>
        <end position="108"/>
    </location>
</feature>
<keyword evidence="8" id="KW-0436">Ligase</keyword>
<evidence type="ECO:0000259" key="7">
    <source>
        <dbReference type="PROSITE" id="PS51292"/>
    </source>
</evidence>
<dbReference type="InterPro" id="IPR033275">
    <property type="entry name" value="MARCH-like"/>
</dbReference>
<dbReference type="SMART" id="SM00744">
    <property type="entry name" value="RINGv"/>
    <property type="match status" value="1"/>
</dbReference>
<evidence type="ECO:0000256" key="4">
    <source>
        <dbReference type="PROSITE-ProRule" id="PRU00175"/>
    </source>
</evidence>
<dbReference type="Gene3D" id="3.30.40.10">
    <property type="entry name" value="Zinc/RING finger domain, C3HC4 (zinc finger)"/>
    <property type="match status" value="1"/>
</dbReference>
<accession>A0AAV3QP92</accession>
<dbReference type="Pfam" id="PF12428">
    <property type="entry name" value="DUF3675"/>
    <property type="match status" value="1"/>
</dbReference>
<dbReference type="GO" id="GO:0008270">
    <property type="term" value="F:zinc ion binding"/>
    <property type="evidence" value="ECO:0007669"/>
    <property type="project" value="UniProtKB-KW"/>
</dbReference>
<dbReference type="InterPro" id="IPR001841">
    <property type="entry name" value="Znf_RING"/>
</dbReference>
<keyword evidence="9" id="KW-1185">Reference proteome</keyword>
<dbReference type="SUPFAM" id="SSF57850">
    <property type="entry name" value="RING/U-box"/>
    <property type="match status" value="1"/>
</dbReference>
<gene>
    <name evidence="8" type="ORF">LIER_20235</name>
</gene>
<evidence type="ECO:0000259" key="6">
    <source>
        <dbReference type="PROSITE" id="PS50089"/>
    </source>
</evidence>
<keyword evidence="3" id="KW-0862">Zinc</keyword>
<keyword evidence="5" id="KW-1133">Transmembrane helix</keyword>
<dbReference type="Proteomes" id="UP001454036">
    <property type="component" value="Unassembled WGS sequence"/>
</dbReference>
<evidence type="ECO:0000313" key="9">
    <source>
        <dbReference type="Proteomes" id="UP001454036"/>
    </source>
</evidence>
<feature type="domain" description="RING-CH-type" evidence="7">
    <location>
        <begin position="54"/>
        <end position="114"/>
    </location>
</feature>
<keyword evidence="1" id="KW-0479">Metal-binding</keyword>
<evidence type="ECO:0000256" key="3">
    <source>
        <dbReference type="ARBA" id="ARBA00022833"/>
    </source>
</evidence>
<name>A0AAV3QP92_LITER</name>
<organism evidence="8 9">
    <name type="scientific">Lithospermum erythrorhizon</name>
    <name type="common">Purple gromwell</name>
    <name type="synonym">Lithospermum officinale var. erythrorhizon</name>
    <dbReference type="NCBI Taxonomy" id="34254"/>
    <lineage>
        <taxon>Eukaryota</taxon>
        <taxon>Viridiplantae</taxon>
        <taxon>Streptophyta</taxon>
        <taxon>Embryophyta</taxon>
        <taxon>Tracheophyta</taxon>
        <taxon>Spermatophyta</taxon>
        <taxon>Magnoliopsida</taxon>
        <taxon>eudicotyledons</taxon>
        <taxon>Gunneridae</taxon>
        <taxon>Pentapetalae</taxon>
        <taxon>asterids</taxon>
        <taxon>lamiids</taxon>
        <taxon>Boraginales</taxon>
        <taxon>Boraginaceae</taxon>
        <taxon>Boraginoideae</taxon>
        <taxon>Lithospermeae</taxon>
        <taxon>Lithospermum</taxon>
    </lineage>
</organism>
<proteinExistence type="predicted"/>
<dbReference type="PANTHER" id="PTHR23012">
    <property type="entry name" value="RING/FYVE/PHD ZINC FINGER DOMAIN-CONTAINING"/>
    <property type="match status" value="1"/>
</dbReference>
<dbReference type="GO" id="GO:0016567">
    <property type="term" value="P:protein ubiquitination"/>
    <property type="evidence" value="ECO:0007669"/>
    <property type="project" value="TreeGrafter"/>
</dbReference>
<dbReference type="GO" id="GO:0004842">
    <property type="term" value="F:ubiquitin-protein transferase activity"/>
    <property type="evidence" value="ECO:0007669"/>
    <property type="project" value="TreeGrafter"/>
</dbReference>
<comment type="caution">
    <text evidence="8">The sequence shown here is derived from an EMBL/GenBank/DDBJ whole genome shotgun (WGS) entry which is preliminary data.</text>
</comment>
<dbReference type="EMBL" id="BAABME010005112">
    <property type="protein sequence ID" value="GAA0164645.1"/>
    <property type="molecule type" value="Genomic_DNA"/>
</dbReference>
<dbReference type="GO" id="GO:0016874">
    <property type="term" value="F:ligase activity"/>
    <property type="evidence" value="ECO:0007669"/>
    <property type="project" value="UniProtKB-KW"/>
</dbReference>
<dbReference type="InterPro" id="IPR011016">
    <property type="entry name" value="Znf_RING-CH"/>
</dbReference>
<protein>
    <submittedName>
        <fullName evidence="8">Ubiquitin-protein ligase</fullName>
    </submittedName>
</protein>
<dbReference type="PROSITE" id="PS51292">
    <property type="entry name" value="ZF_RING_CH"/>
    <property type="match status" value="1"/>
</dbReference>
<dbReference type="InterPro" id="IPR022143">
    <property type="entry name" value="DUF3675"/>
</dbReference>
<dbReference type="GO" id="GO:0016020">
    <property type="term" value="C:membrane"/>
    <property type="evidence" value="ECO:0007669"/>
    <property type="project" value="TreeGrafter"/>
</dbReference>
<keyword evidence="5" id="KW-0812">Transmembrane</keyword>
<evidence type="ECO:0000256" key="1">
    <source>
        <dbReference type="ARBA" id="ARBA00022723"/>
    </source>
</evidence>
<dbReference type="PROSITE" id="PS50089">
    <property type="entry name" value="ZF_RING_2"/>
    <property type="match status" value="1"/>
</dbReference>
<keyword evidence="2 4" id="KW-0863">Zinc-finger</keyword>
<evidence type="ECO:0000313" key="8">
    <source>
        <dbReference type="EMBL" id="GAA0164645.1"/>
    </source>
</evidence>
<dbReference type="InterPro" id="IPR013083">
    <property type="entry name" value="Znf_RING/FYVE/PHD"/>
</dbReference>
<feature type="transmembrane region" description="Helical" evidence="5">
    <location>
        <begin position="171"/>
        <end position="193"/>
    </location>
</feature>
<dbReference type="PANTHER" id="PTHR23012:SF93">
    <property type="entry name" value="RING_FYVE_PHD ZINC FINGER SUPERFAMILY PROTEIN"/>
    <property type="match status" value="1"/>
</dbReference>
<dbReference type="AlphaFoldDB" id="A0AAV3QP92"/>
<feature type="transmembrane region" description="Helical" evidence="5">
    <location>
        <begin position="205"/>
        <end position="226"/>
    </location>
</feature>
<keyword evidence="5" id="KW-0472">Membrane</keyword>